<name>A0A2S7VXG3_PHOAN</name>
<evidence type="ECO:0000313" key="4">
    <source>
        <dbReference type="Proteomes" id="UP000238730"/>
    </source>
</evidence>
<organism evidence="3 4">
    <name type="scientific">Photobacterium angustum</name>
    <dbReference type="NCBI Taxonomy" id="661"/>
    <lineage>
        <taxon>Bacteria</taxon>
        <taxon>Pseudomonadati</taxon>
        <taxon>Pseudomonadota</taxon>
        <taxon>Gammaproteobacteria</taxon>
        <taxon>Vibrionales</taxon>
        <taxon>Vibrionaceae</taxon>
        <taxon>Photobacterium</taxon>
    </lineage>
</organism>
<gene>
    <name evidence="3" type="ORF">BTO08_04885</name>
</gene>
<keyword evidence="2" id="KW-1133">Transmembrane helix</keyword>
<dbReference type="AlphaFoldDB" id="A0A2S7VXG3"/>
<feature type="region of interest" description="Disordered" evidence="1">
    <location>
        <begin position="229"/>
        <end position="275"/>
    </location>
</feature>
<keyword evidence="2" id="KW-0812">Transmembrane</keyword>
<evidence type="ECO:0000256" key="1">
    <source>
        <dbReference type="SAM" id="MobiDB-lite"/>
    </source>
</evidence>
<protein>
    <submittedName>
        <fullName evidence="3">Uncharacterized protein</fullName>
    </submittedName>
</protein>
<dbReference type="OrthoDB" id="9950014at2"/>
<reference evidence="3 4" key="1">
    <citation type="submission" date="2016-12" db="EMBL/GenBank/DDBJ databases">
        <title>Diversity of luminous bacteria.</title>
        <authorList>
            <person name="Yoshizawa S."/>
            <person name="Kogure K."/>
        </authorList>
    </citation>
    <scope>NUCLEOTIDE SEQUENCE [LARGE SCALE GENOMIC DNA]</scope>
    <source>
        <strain evidence="3 4">LC1-200</strain>
    </source>
</reference>
<evidence type="ECO:0000313" key="3">
    <source>
        <dbReference type="EMBL" id="PQJ66802.1"/>
    </source>
</evidence>
<comment type="caution">
    <text evidence="3">The sequence shown here is derived from an EMBL/GenBank/DDBJ whole genome shotgun (WGS) entry which is preliminary data.</text>
</comment>
<feature type="compositionally biased region" description="Basic and acidic residues" evidence="1">
    <location>
        <begin position="229"/>
        <end position="239"/>
    </location>
</feature>
<keyword evidence="2" id="KW-0472">Membrane</keyword>
<feature type="transmembrane region" description="Helical" evidence="2">
    <location>
        <begin position="53"/>
        <end position="75"/>
    </location>
</feature>
<dbReference type="RefSeq" id="WP_105060120.1">
    <property type="nucleotide sequence ID" value="NZ_MSCJ01000001.1"/>
</dbReference>
<dbReference type="EMBL" id="MSCJ01000001">
    <property type="protein sequence ID" value="PQJ66802.1"/>
    <property type="molecule type" value="Genomic_DNA"/>
</dbReference>
<feature type="compositionally biased region" description="Polar residues" evidence="1">
    <location>
        <begin position="242"/>
        <end position="275"/>
    </location>
</feature>
<proteinExistence type="predicted"/>
<evidence type="ECO:0000256" key="2">
    <source>
        <dbReference type="SAM" id="Phobius"/>
    </source>
</evidence>
<sequence length="275" mass="30847">MSIGTQLAEESTMDVVVNSPNLIFLIIFLIISTAICTYFAFKCKWEDVELKIIDIVWLIFAAVALISQVSALRLLNSELDLKLAESNEKNAVMSYKRAVDSTKKLSCHSVDEEDKSLCTRIASLAPIASQSNFPDDIKLVKVDIVLKEKPLAIKDSNLRAKVEEIKSARKRLNERQNELYQWRKARQLTTTEYVYANIAPWLFTLALSLRLAKAFRELALAKCKRSSKQKADLSKKGDGDIQTPTQATLSSDNSCNEEVQAGKNTSPFNIKNPNN</sequence>
<accession>A0A2S7VXG3</accession>
<feature type="transmembrane region" description="Helical" evidence="2">
    <location>
        <begin position="22"/>
        <end position="41"/>
    </location>
</feature>
<dbReference type="Proteomes" id="UP000238730">
    <property type="component" value="Unassembled WGS sequence"/>
</dbReference>